<evidence type="ECO:0000313" key="5">
    <source>
        <dbReference type="EMBL" id="KZM71648.1"/>
    </source>
</evidence>
<dbReference type="STRING" id="455432.AWN90_02685"/>
<comment type="similarity">
    <text evidence="2">Belongs to the EspG family.</text>
</comment>
<dbReference type="EMBL" id="LWGR01000012">
    <property type="protein sequence ID" value="KZM71648.1"/>
    <property type="molecule type" value="Genomic_DNA"/>
</dbReference>
<evidence type="ECO:0000313" key="6">
    <source>
        <dbReference type="Proteomes" id="UP000076512"/>
    </source>
</evidence>
<dbReference type="RefSeq" id="WP_067577343.1">
    <property type="nucleotide sequence ID" value="NZ_JABMCZ010000003.1"/>
</dbReference>
<protein>
    <recommendedName>
        <fullName evidence="7">ESX secretion-associated protein EspG</fullName>
    </recommendedName>
</protein>
<accession>A0A161XE82</accession>
<keyword evidence="4" id="KW-0143">Chaperone</keyword>
<dbReference type="AlphaFoldDB" id="A0A161XE82"/>
<name>A0A161XE82_9NOCA</name>
<keyword evidence="6" id="KW-1185">Reference proteome</keyword>
<evidence type="ECO:0008006" key="7">
    <source>
        <dbReference type="Google" id="ProtNLM"/>
    </source>
</evidence>
<comment type="subcellular location">
    <subcellularLocation>
        <location evidence="1">Cytoplasm</location>
    </subcellularLocation>
</comment>
<evidence type="ECO:0000256" key="2">
    <source>
        <dbReference type="ARBA" id="ARBA00006411"/>
    </source>
</evidence>
<gene>
    <name evidence="5" type="ORF">AWN90_02685</name>
</gene>
<reference evidence="5 6" key="1">
    <citation type="submission" date="2016-04" db="EMBL/GenBank/DDBJ databases">
        <authorList>
            <person name="Evans L.H."/>
            <person name="Alamgir A."/>
            <person name="Owens N."/>
            <person name="Weber N.D."/>
            <person name="Virtaneva K."/>
            <person name="Barbian K."/>
            <person name="Babar A."/>
            <person name="Rosenke K."/>
        </authorList>
    </citation>
    <scope>NUCLEOTIDE SEQUENCE [LARGE SCALE GENOMIC DNA]</scope>
    <source>
        <strain evidence="5 6">IFM 0406</strain>
    </source>
</reference>
<keyword evidence="3" id="KW-0963">Cytoplasm</keyword>
<proteinExistence type="inferred from homology"/>
<dbReference type="InterPro" id="IPR025734">
    <property type="entry name" value="EspG"/>
</dbReference>
<evidence type="ECO:0000256" key="1">
    <source>
        <dbReference type="ARBA" id="ARBA00004496"/>
    </source>
</evidence>
<dbReference type="OrthoDB" id="4561761at2"/>
<organism evidence="5 6">
    <name type="scientific">Nocardia terpenica</name>
    <dbReference type="NCBI Taxonomy" id="455432"/>
    <lineage>
        <taxon>Bacteria</taxon>
        <taxon>Bacillati</taxon>
        <taxon>Actinomycetota</taxon>
        <taxon>Actinomycetes</taxon>
        <taxon>Mycobacteriales</taxon>
        <taxon>Nocardiaceae</taxon>
        <taxon>Nocardia</taxon>
    </lineage>
</organism>
<comment type="caution">
    <text evidence="5">The sequence shown here is derived from an EMBL/GenBank/DDBJ whole genome shotgun (WGS) entry which is preliminary data.</text>
</comment>
<dbReference type="Proteomes" id="UP000076512">
    <property type="component" value="Unassembled WGS sequence"/>
</dbReference>
<sequence length="239" mass="26407">MTQWSFTSDEFSYVWSVETGLDRRPYPIDLAPRGTVVTESEQAALGLEQRFSFNADPELTSTLRFLARSDVTTISVFGDRFAEGQRQPDPILALGVALGEWGAAVLATSEKVTVASCHARAVPQQLAGAMGSVPAGSLQKMREPRRAVLEPDPEQWQETDDSRRATRLRQALRRPIDARGYITVTVLPEEAMSPPPVHRTWLDFTGDGRYLLAVGHDLTLAPSGDDLVVRHLAQLARIR</sequence>
<evidence type="ECO:0000256" key="3">
    <source>
        <dbReference type="ARBA" id="ARBA00022490"/>
    </source>
</evidence>
<evidence type="ECO:0000256" key="4">
    <source>
        <dbReference type="ARBA" id="ARBA00023186"/>
    </source>
</evidence>
<dbReference type="Pfam" id="PF14011">
    <property type="entry name" value="ESX-1_EspG"/>
    <property type="match status" value="1"/>
</dbReference>